<reference evidence="1 2" key="1">
    <citation type="journal article" date="2016" name="Mol. Biol. Evol.">
        <title>Comparative Genomics of Early-Diverging Mushroom-Forming Fungi Provides Insights into the Origins of Lignocellulose Decay Capabilities.</title>
        <authorList>
            <person name="Nagy L.G."/>
            <person name="Riley R."/>
            <person name="Tritt A."/>
            <person name="Adam C."/>
            <person name="Daum C."/>
            <person name="Floudas D."/>
            <person name="Sun H."/>
            <person name="Yadav J.S."/>
            <person name="Pangilinan J."/>
            <person name="Larsson K.H."/>
            <person name="Matsuura K."/>
            <person name="Barry K."/>
            <person name="Labutti K."/>
            <person name="Kuo R."/>
            <person name="Ohm R.A."/>
            <person name="Bhattacharya S.S."/>
            <person name="Shirouzu T."/>
            <person name="Yoshinaga Y."/>
            <person name="Martin F.M."/>
            <person name="Grigoriev I.V."/>
            <person name="Hibbett D.S."/>
        </authorList>
    </citation>
    <scope>NUCLEOTIDE SEQUENCE [LARGE SCALE GENOMIC DNA]</scope>
    <source>
        <strain evidence="1 2">HHB12029</strain>
    </source>
</reference>
<dbReference type="InterPro" id="IPR021054">
    <property type="entry name" value="Cell_wall_mannoprotein_1"/>
</dbReference>
<accession>A0A165M6S1</accession>
<dbReference type="InParanoid" id="A0A165M6S1"/>
<dbReference type="PANTHER" id="PTHR38123:SF1">
    <property type="entry name" value="HYDROPHOBIC SURFACE BINDING PROTEIN"/>
    <property type="match status" value="1"/>
</dbReference>
<gene>
    <name evidence="1" type="ORF">EXIGLDRAFT_594735</name>
</gene>
<feature type="non-terminal residue" evidence="1">
    <location>
        <position position="1"/>
    </location>
</feature>
<evidence type="ECO:0000313" key="2">
    <source>
        <dbReference type="Proteomes" id="UP000077266"/>
    </source>
</evidence>
<proteinExistence type="predicted"/>
<sequence length="157" mass="15968">RTAAQIQADITTLTARVTTLDNDVSAFPNTGGSLVAALAIHTDSTNVDTALKQATTDTAANGALTEEEGQAILAQIQTLEPIIIHALDGVIAKKPAFAALPIGGIPALVKQDIALLNTDTKAFENALVSIAPADVVPAANAIIANLDAAFARATAAY</sequence>
<dbReference type="Proteomes" id="UP000077266">
    <property type="component" value="Unassembled WGS sequence"/>
</dbReference>
<dbReference type="OrthoDB" id="3485059at2759"/>
<dbReference type="EMBL" id="KV425914">
    <property type="protein sequence ID" value="KZV98842.1"/>
    <property type="molecule type" value="Genomic_DNA"/>
</dbReference>
<feature type="non-terminal residue" evidence="1">
    <location>
        <position position="157"/>
    </location>
</feature>
<dbReference type="GO" id="GO:0005576">
    <property type="term" value="C:extracellular region"/>
    <property type="evidence" value="ECO:0007669"/>
    <property type="project" value="TreeGrafter"/>
</dbReference>
<protein>
    <submittedName>
        <fullName evidence="1">Hydrophobic surface binding protein</fullName>
    </submittedName>
</protein>
<keyword evidence="2" id="KW-1185">Reference proteome</keyword>
<evidence type="ECO:0000313" key="1">
    <source>
        <dbReference type="EMBL" id="KZV98842.1"/>
    </source>
</evidence>
<dbReference type="AlphaFoldDB" id="A0A165M6S1"/>
<dbReference type="PANTHER" id="PTHR38123">
    <property type="entry name" value="CELL WALL SERINE-THREONINE-RICH GALACTOMANNOPROTEIN MP1 (AFU_ORTHOLOGUE AFUA_4G03240)"/>
    <property type="match status" value="1"/>
</dbReference>
<dbReference type="Gene3D" id="1.20.1280.140">
    <property type="match status" value="1"/>
</dbReference>
<dbReference type="Pfam" id="PF12296">
    <property type="entry name" value="HsbA"/>
    <property type="match status" value="1"/>
</dbReference>
<dbReference type="STRING" id="1314781.A0A165M6S1"/>
<organism evidence="1 2">
    <name type="scientific">Exidia glandulosa HHB12029</name>
    <dbReference type="NCBI Taxonomy" id="1314781"/>
    <lineage>
        <taxon>Eukaryota</taxon>
        <taxon>Fungi</taxon>
        <taxon>Dikarya</taxon>
        <taxon>Basidiomycota</taxon>
        <taxon>Agaricomycotina</taxon>
        <taxon>Agaricomycetes</taxon>
        <taxon>Auriculariales</taxon>
        <taxon>Exidiaceae</taxon>
        <taxon>Exidia</taxon>
    </lineage>
</organism>
<name>A0A165M6S1_EXIGL</name>